<proteinExistence type="predicted"/>
<keyword evidence="1" id="KW-0732">Signal</keyword>
<dbReference type="NCBIfam" id="TIGR01200">
    <property type="entry name" value="GLPGLI"/>
    <property type="match status" value="1"/>
</dbReference>
<dbReference type="Proteomes" id="UP000580344">
    <property type="component" value="Unassembled WGS sequence"/>
</dbReference>
<organism evidence="2 3">
    <name type="scientific">Empedobacter stercoris</name>
    <dbReference type="NCBI Taxonomy" id="1628248"/>
    <lineage>
        <taxon>Bacteria</taxon>
        <taxon>Pseudomonadati</taxon>
        <taxon>Bacteroidota</taxon>
        <taxon>Flavobacteriia</taxon>
        <taxon>Flavobacteriales</taxon>
        <taxon>Weeksellaceae</taxon>
        <taxon>Empedobacter</taxon>
    </lineage>
</organism>
<dbReference type="Pfam" id="PF09697">
    <property type="entry name" value="Porph_ging"/>
    <property type="match status" value="1"/>
</dbReference>
<protein>
    <submittedName>
        <fullName evidence="2">GLPGLI family protein</fullName>
    </submittedName>
</protein>
<feature type="signal peptide" evidence="1">
    <location>
        <begin position="1"/>
        <end position="17"/>
    </location>
</feature>
<accession>A0ABX1WNB1</accession>
<keyword evidence="3" id="KW-1185">Reference proteome</keyword>
<dbReference type="RefSeq" id="WP_171623443.1">
    <property type="nucleotide sequence ID" value="NZ_JABFOQ010000024.1"/>
</dbReference>
<evidence type="ECO:0000313" key="2">
    <source>
        <dbReference type="EMBL" id="NOJ76149.1"/>
    </source>
</evidence>
<feature type="chain" id="PRO_5046246633" evidence="1">
    <location>
        <begin position="18"/>
        <end position="252"/>
    </location>
</feature>
<evidence type="ECO:0000313" key="3">
    <source>
        <dbReference type="Proteomes" id="UP000580344"/>
    </source>
</evidence>
<name>A0ABX1WNB1_9FLAO</name>
<dbReference type="EMBL" id="JABFOQ010000024">
    <property type="protein sequence ID" value="NOJ76149.1"/>
    <property type="molecule type" value="Genomic_DNA"/>
</dbReference>
<reference evidence="2 3" key="1">
    <citation type="submission" date="2020-05" db="EMBL/GenBank/DDBJ databases">
        <title>Tigecycline resistant gene in Empedobacter stercoris.</title>
        <authorList>
            <person name="Chen Y."/>
            <person name="Cheng Y."/>
            <person name="Zhou K."/>
        </authorList>
    </citation>
    <scope>NUCLEOTIDE SEQUENCE [LARGE SCALE GENOMIC DNA]</scope>
    <source>
        <strain evidence="2 3">ES202</strain>
    </source>
</reference>
<dbReference type="InterPro" id="IPR005901">
    <property type="entry name" value="GLPGLI"/>
</dbReference>
<comment type="caution">
    <text evidence="2">The sequence shown here is derived from an EMBL/GenBank/DDBJ whole genome shotgun (WGS) entry which is preliminary data.</text>
</comment>
<gene>
    <name evidence="2" type="ORF">HMH06_09950</name>
</gene>
<sequence length="252" mass="29565">MKNFLTLIIILSSFAQAQVYEIAYEVQPQIHFTDKALENLKQYYPDQKQREEFLESAKKIPSQFYSFKYNESQSQSEYIDKVDNSQEAPQSFMGISPDIGANPIFNYEDNLYFNEVDMFTGNKFLVYDSLEKVNFVETGKTKTILGIETKEATAKYKNYDLIAWYAPQIPYSYSPDKFYGTKGLILELHYKYMRDDIEVMISWNATKKKELKKSPVFKINNKLKKVSQAEFLQMIEDSNQIQREAYNQGVEK</sequence>
<evidence type="ECO:0000256" key="1">
    <source>
        <dbReference type="SAM" id="SignalP"/>
    </source>
</evidence>